<evidence type="ECO:0000313" key="1">
    <source>
        <dbReference type="EMBL" id="KAJ0030387.1"/>
    </source>
</evidence>
<proteinExistence type="predicted"/>
<accession>A0ACC0Y7L9</accession>
<protein>
    <submittedName>
        <fullName evidence="1">Uncharacterized protein</fullName>
    </submittedName>
</protein>
<dbReference type="Proteomes" id="UP001163603">
    <property type="component" value="Chromosome 8"/>
</dbReference>
<dbReference type="EMBL" id="CM047743">
    <property type="protein sequence ID" value="KAJ0030387.1"/>
    <property type="molecule type" value="Genomic_DNA"/>
</dbReference>
<reference evidence="2" key="1">
    <citation type="journal article" date="2023" name="G3 (Bethesda)">
        <title>Genome assembly and association tests identify interacting loci associated with vigor, precocity, and sex in interspecific pistachio rootstocks.</title>
        <authorList>
            <person name="Palmer W."/>
            <person name="Jacygrad E."/>
            <person name="Sagayaradj S."/>
            <person name="Cavanaugh K."/>
            <person name="Han R."/>
            <person name="Bertier L."/>
            <person name="Beede B."/>
            <person name="Kafkas S."/>
            <person name="Golino D."/>
            <person name="Preece J."/>
            <person name="Michelmore R."/>
        </authorList>
    </citation>
    <scope>NUCLEOTIDE SEQUENCE [LARGE SCALE GENOMIC DNA]</scope>
</reference>
<organism evidence="1 2">
    <name type="scientific">Pistacia integerrima</name>
    <dbReference type="NCBI Taxonomy" id="434235"/>
    <lineage>
        <taxon>Eukaryota</taxon>
        <taxon>Viridiplantae</taxon>
        <taxon>Streptophyta</taxon>
        <taxon>Embryophyta</taxon>
        <taxon>Tracheophyta</taxon>
        <taxon>Spermatophyta</taxon>
        <taxon>Magnoliopsida</taxon>
        <taxon>eudicotyledons</taxon>
        <taxon>Gunneridae</taxon>
        <taxon>Pentapetalae</taxon>
        <taxon>rosids</taxon>
        <taxon>malvids</taxon>
        <taxon>Sapindales</taxon>
        <taxon>Anacardiaceae</taxon>
        <taxon>Pistacia</taxon>
    </lineage>
</organism>
<gene>
    <name evidence="1" type="ORF">Pint_12778</name>
</gene>
<keyword evidence="2" id="KW-1185">Reference proteome</keyword>
<name>A0ACC0Y7L9_9ROSI</name>
<comment type="caution">
    <text evidence="1">The sequence shown here is derived from an EMBL/GenBank/DDBJ whole genome shotgun (WGS) entry which is preliminary data.</text>
</comment>
<evidence type="ECO:0000313" key="2">
    <source>
        <dbReference type="Proteomes" id="UP001163603"/>
    </source>
</evidence>
<sequence length="133" mass="15415">MEFNDTVVLIFEIEGVYVIEGQAYVIFKTREAAEMVVTKLDKGCLLLSNGRPLLGCFRTTCFTGKQSTFFGHLVIDKLKLQMQREMREAVSTSHCSQPNTLEYDMAMEWSLQQERSDYAWRKLHEQLIFGHPN</sequence>